<comment type="subunit">
    <text evidence="5">Binds ribosomal protein uS19.</text>
</comment>
<name>A0ABQ5YHT4_9NEIS</name>
<gene>
    <name evidence="5 8" type="primary">rimM</name>
    <name evidence="8" type="ORF">GCM10007907_29160</name>
</gene>
<evidence type="ECO:0000256" key="1">
    <source>
        <dbReference type="ARBA" id="ARBA00022490"/>
    </source>
</evidence>
<proteinExistence type="inferred from homology"/>
<dbReference type="InterPro" id="IPR056792">
    <property type="entry name" value="PRC_RimM"/>
</dbReference>
<dbReference type="SUPFAM" id="SSF50447">
    <property type="entry name" value="Translation proteins"/>
    <property type="match status" value="1"/>
</dbReference>
<dbReference type="InterPro" id="IPR009000">
    <property type="entry name" value="Transl_B-barrel_sf"/>
</dbReference>
<dbReference type="PANTHER" id="PTHR33692">
    <property type="entry name" value="RIBOSOME MATURATION FACTOR RIMM"/>
    <property type="match status" value="1"/>
</dbReference>
<dbReference type="Pfam" id="PF01782">
    <property type="entry name" value="RimM"/>
    <property type="match status" value="1"/>
</dbReference>
<keyword evidence="4 5" id="KW-0143">Chaperone</keyword>
<evidence type="ECO:0000313" key="8">
    <source>
        <dbReference type="EMBL" id="GLR14126.1"/>
    </source>
</evidence>
<dbReference type="PANTHER" id="PTHR33692:SF1">
    <property type="entry name" value="RIBOSOME MATURATION FACTOR RIMM"/>
    <property type="match status" value="1"/>
</dbReference>
<evidence type="ECO:0000313" key="9">
    <source>
        <dbReference type="Proteomes" id="UP001156706"/>
    </source>
</evidence>
<dbReference type="NCBIfam" id="TIGR02273">
    <property type="entry name" value="16S_RimM"/>
    <property type="match status" value="1"/>
</dbReference>
<dbReference type="SUPFAM" id="SSF50346">
    <property type="entry name" value="PRC-barrel domain"/>
    <property type="match status" value="1"/>
</dbReference>
<dbReference type="InterPro" id="IPR011961">
    <property type="entry name" value="RimM"/>
</dbReference>
<dbReference type="InterPro" id="IPR002676">
    <property type="entry name" value="RimM_N"/>
</dbReference>
<sequence>MKPADQKPIAASQAGVPADLVPMGFVAGAFGIRGWVKVVSDTEYADSLFDYDTWWLGRNGNWRAYRVEEGNRQPKNLSAKLEGVTDRDVAHGFKGMTVAIPRSAMPPADEGEYYWADLIGLAVVNLQGESLGKVDNLLSTGANDVLVVKDGQAERLIPFVGPVIDSVDQVAGVIKVDWGLDY</sequence>
<evidence type="ECO:0000259" key="6">
    <source>
        <dbReference type="Pfam" id="PF01782"/>
    </source>
</evidence>
<reference evidence="9" key="1">
    <citation type="journal article" date="2019" name="Int. J. Syst. Evol. Microbiol.">
        <title>The Global Catalogue of Microorganisms (GCM) 10K type strain sequencing project: providing services to taxonomists for standard genome sequencing and annotation.</title>
        <authorList>
            <consortium name="The Broad Institute Genomics Platform"/>
            <consortium name="The Broad Institute Genome Sequencing Center for Infectious Disease"/>
            <person name="Wu L."/>
            <person name="Ma J."/>
        </authorList>
    </citation>
    <scope>NUCLEOTIDE SEQUENCE [LARGE SCALE GENOMIC DNA]</scope>
    <source>
        <strain evidence="9">NBRC 110044</strain>
    </source>
</reference>
<dbReference type="InterPro" id="IPR011033">
    <property type="entry name" value="PRC_barrel-like_sf"/>
</dbReference>
<comment type="domain">
    <text evidence="5">The PRC barrel domain binds ribosomal protein uS19.</text>
</comment>
<dbReference type="Gene3D" id="2.30.30.240">
    <property type="entry name" value="PRC-barrel domain"/>
    <property type="match status" value="1"/>
</dbReference>
<dbReference type="HAMAP" id="MF_00014">
    <property type="entry name" value="Ribosome_mat_RimM"/>
    <property type="match status" value="1"/>
</dbReference>
<dbReference type="RefSeq" id="WP_284197206.1">
    <property type="nucleotide sequence ID" value="NZ_BSOG01000003.1"/>
</dbReference>
<organism evidence="8 9">
    <name type="scientific">Chitinimonas prasina</name>
    <dbReference type="NCBI Taxonomy" id="1434937"/>
    <lineage>
        <taxon>Bacteria</taxon>
        <taxon>Pseudomonadati</taxon>
        <taxon>Pseudomonadota</taxon>
        <taxon>Betaproteobacteria</taxon>
        <taxon>Neisseriales</taxon>
        <taxon>Chitinibacteraceae</taxon>
        <taxon>Chitinimonas</taxon>
    </lineage>
</organism>
<dbReference type="Proteomes" id="UP001156706">
    <property type="component" value="Unassembled WGS sequence"/>
</dbReference>
<comment type="caution">
    <text evidence="8">The sequence shown here is derived from an EMBL/GenBank/DDBJ whole genome shotgun (WGS) entry which is preliminary data.</text>
</comment>
<evidence type="ECO:0000259" key="7">
    <source>
        <dbReference type="Pfam" id="PF24986"/>
    </source>
</evidence>
<keyword evidence="2 5" id="KW-0690">Ribosome biogenesis</keyword>
<accession>A0ABQ5YHT4</accession>
<evidence type="ECO:0000256" key="2">
    <source>
        <dbReference type="ARBA" id="ARBA00022517"/>
    </source>
</evidence>
<comment type="similarity">
    <text evidence="5">Belongs to the RimM family.</text>
</comment>
<comment type="subcellular location">
    <subcellularLocation>
        <location evidence="5">Cytoplasm</location>
    </subcellularLocation>
</comment>
<dbReference type="Gene3D" id="2.40.30.60">
    <property type="entry name" value="RimM"/>
    <property type="match status" value="1"/>
</dbReference>
<keyword evidence="1 5" id="KW-0963">Cytoplasm</keyword>
<dbReference type="InterPro" id="IPR036976">
    <property type="entry name" value="RimM_N_sf"/>
</dbReference>
<comment type="function">
    <text evidence="5">An accessory protein needed during the final step in the assembly of 30S ribosomal subunit, possibly for assembly of the head region. Essential for efficient processing of 16S rRNA. May be needed both before and after RbfA during the maturation of 16S rRNA. It has affinity for free ribosomal 30S subunits but not for 70S ribosomes.</text>
</comment>
<evidence type="ECO:0000256" key="3">
    <source>
        <dbReference type="ARBA" id="ARBA00022552"/>
    </source>
</evidence>
<protein>
    <recommendedName>
        <fullName evidence="5">Ribosome maturation factor RimM</fullName>
    </recommendedName>
</protein>
<feature type="domain" description="RimM N-terminal" evidence="6">
    <location>
        <begin position="23"/>
        <end position="103"/>
    </location>
</feature>
<dbReference type="EMBL" id="BSOG01000003">
    <property type="protein sequence ID" value="GLR14126.1"/>
    <property type="molecule type" value="Genomic_DNA"/>
</dbReference>
<keyword evidence="3 5" id="KW-0698">rRNA processing</keyword>
<dbReference type="Pfam" id="PF24986">
    <property type="entry name" value="PRC_RimM"/>
    <property type="match status" value="1"/>
</dbReference>
<evidence type="ECO:0000256" key="5">
    <source>
        <dbReference type="HAMAP-Rule" id="MF_00014"/>
    </source>
</evidence>
<evidence type="ECO:0000256" key="4">
    <source>
        <dbReference type="ARBA" id="ARBA00023186"/>
    </source>
</evidence>
<keyword evidence="9" id="KW-1185">Reference proteome</keyword>
<feature type="domain" description="Ribosome maturation factor RimM PRC barrel" evidence="7">
    <location>
        <begin position="115"/>
        <end position="178"/>
    </location>
</feature>